<accession>A0A2P2N6N6</accession>
<feature type="transmembrane region" description="Helical" evidence="1">
    <location>
        <begin position="28"/>
        <end position="51"/>
    </location>
</feature>
<reference evidence="2" key="1">
    <citation type="submission" date="2018-02" db="EMBL/GenBank/DDBJ databases">
        <title>Rhizophora mucronata_Transcriptome.</title>
        <authorList>
            <person name="Meera S.P."/>
            <person name="Sreeshan A."/>
            <person name="Augustine A."/>
        </authorList>
    </citation>
    <scope>NUCLEOTIDE SEQUENCE</scope>
    <source>
        <tissue evidence="2">Leaf</tissue>
    </source>
</reference>
<name>A0A2P2N6N6_RHIMU</name>
<keyword evidence="1" id="KW-1133">Transmembrane helix</keyword>
<protein>
    <submittedName>
        <fullName evidence="2">Uncharacterized protein</fullName>
    </submittedName>
</protein>
<sequence>MVHWPILDSILANIISKFSNMFFFPPGFLNNFLFLLPCILHIEALHVLVYMTELF</sequence>
<keyword evidence="1" id="KW-0472">Membrane</keyword>
<evidence type="ECO:0000313" key="2">
    <source>
        <dbReference type="EMBL" id="MBX38151.1"/>
    </source>
</evidence>
<proteinExistence type="predicted"/>
<dbReference type="AlphaFoldDB" id="A0A2P2N6N6"/>
<dbReference type="EMBL" id="GGEC01057667">
    <property type="protein sequence ID" value="MBX38151.1"/>
    <property type="molecule type" value="Transcribed_RNA"/>
</dbReference>
<organism evidence="2">
    <name type="scientific">Rhizophora mucronata</name>
    <name type="common">Asiatic mangrove</name>
    <dbReference type="NCBI Taxonomy" id="61149"/>
    <lineage>
        <taxon>Eukaryota</taxon>
        <taxon>Viridiplantae</taxon>
        <taxon>Streptophyta</taxon>
        <taxon>Embryophyta</taxon>
        <taxon>Tracheophyta</taxon>
        <taxon>Spermatophyta</taxon>
        <taxon>Magnoliopsida</taxon>
        <taxon>eudicotyledons</taxon>
        <taxon>Gunneridae</taxon>
        <taxon>Pentapetalae</taxon>
        <taxon>rosids</taxon>
        <taxon>fabids</taxon>
        <taxon>Malpighiales</taxon>
        <taxon>Rhizophoraceae</taxon>
        <taxon>Rhizophora</taxon>
    </lineage>
</organism>
<evidence type="ECO:0000256" key="1">
    <source>
        <dbReference type="SAM" id="Phobius"/>
    </source>
</evidence>
<keyword evidence="1" id="KW-0812">Transmembrane</keyword>